<sequence>MANDYFWAGFNTTGGYAFLANFYNHQLFINSNEDLLLDSDFYIDYSQSYNNSVSTIFWAPSAAKRALHNPNVITIVSAITGFRAMDACKLPWMFTQYCWLDFNQIWSLASTNRREQRYQNMSSNAAMYVEAGLRNIRDWKSWDNCWGTSFNIGINNYLKTSSQGQAWLYAIKTNTNSQMRCHNGNHIIYNILICSLTYSLLLSRIPHSFHPTQQTLMLMYWLFASDLWAVSTNLCLIGGMSPIRSSSNFAFNNISSKDILIQKSNIGKSSIGWICSIEKSTRSIQIIL</sequence>
<dbReference type="EMBL" id="JNBS01001913">
    <property type="protein sequence ID" value="OQR97424.1"/>
    <property type="molecule type" value="Genomic_DNA"/>
</dbReference>
<name>A0A1V9ZHG2_9STRA</name>
<evidence type="ECO:0000313" key="2">
    <source>
        <dbReference type="Proteomes" id="UP000243217"/>
    </source>
</evidence>
<dbReference type="Proteomes" id="UP000243217">
    <property type="component" value="Unassembled WGS sequence"/>
</dbReference>
<keyword evidence="2" id="KW-1185">Reference proteome</keyword>
<dbReference type="AlphaFoldDB" id="A0A1V9ZHG2"/>
<accession>A0A1V9ZHG2</accession>
<gene>
    <name evidence="1" type="ORF">THRCLA_06961</name>
</gene>
<comment type="caution">
    <text evidence="1">The sequence shown here is derived from an EMBL/GenBank/DDBJ whole genome shotgun (WGS) entry which is preliminary data.</text>
</comment>
<organism evidence="1 2">
    <name type="scientific">Thraustotheca clavata</name>
    <dbReference type="NCBI Taxonomy" id="74557"/>
    <lineage>
        <taxon>Eukaryota</taxon>
        <taxon>Sar</taxon>
        <taxon>Stramenopiles</taxon>
        <taxon>Oomycota</taxon>
        <taxon>Saprolegniomycetes</taxon>
        <taxon>Saprolegniales</taxon>
        <taxon>Achlyaceae</taxon>
        <taxon>Thraustotheca</taxon>
    </lineage>
</organism>
<proteinExistence type="predicted"/>
<evidence type="ECO:0000313" key="1">
    <source>
        <dbReference type="EMBL" id="OQR97424.1"/>
    </source>
</evidence>
<reference evidence="1 2" key="1">
    <citation type="journal article" date="2014" name="Genome Biol. Evol.">
        <title>The secreted proteins of Achlya hypogyna and Thraustotheca clavata identify the ancestral oomycete secretome and reveal gene acquisitions by horizontal gene transfer.</title>
        <authorList>
            <person name="Misner I."/>
            <person name="Blouin N."/>
            <person name="Leonard G."/>
            <person name="Richards T.A."/>
            <person name="Lane C.E."/>
        </authorList>
    </citation>
    <scope>NUCLEOTIDE SEQUENCE [LARGE SCALE GENOMIC DNA]</scope>
    <source>
        <strain evidence="1 2">ATCC 34112</strain>
    </source>
</reference>
<protein>
    <submittedName>
        <fullName evidence="1">Uncharacterized protein</fullName>
    </submittedName>
</protein>
<dbReference type="OrthoDB" id="10568877at2759"/>